<feature type="region of interest" description="Disordered" evidence="1">
    <location>
        <begin position="264"/>
        <end position="427"/>
    </location>
</feature>
<feature type="compositionally biased region" description="Basic and acidic residues" evidence="1">
    <location>
        <begin position="719"/>
        <end position="742"/>
    </location>
</feature>
<feature type="compositionally biased region" description="Basic and acidic residues" evidence="1">
    <location>
        <begin position="287"/>
        <end position="297"/>
    </location>
</feature>
<organism evidence="2 3">
    <name type="scientific">Caenorhabditis angaria</name>
    <dbReference type="NCBI Taxonomy" id="860376"/>
    <lineage>
        <taxon>Eukaryota</taxon>
        <taxon>Metazoa</taxon>
        <taxon>Ecdysozoa</taxon>
        <taxon>Nematoda</taxon>
        <taxon>Chromadorea</taxon>
        <taxon>Rhabditida</taxon>
        <taxon>Rhabditina</taxon>
        <taxon>Rhabditomorpha</taxon>
        <taxon>Rhabditoidea</taxon>
        <taxon>Rhabditidae</taxon>
        <taxon>Peloderinae</taxon>
        <taxon>Caenorhabditis</taxon>
    </lineage>
</organism>
<feature type="compositionally biased region" description="Polar residues" evidence="1">
    <location>
        <begin position="298"/>
        <end position="315"/>
    </location>
</feature>
<feature type="compositionally biased region" description="Polar residues" evidence="1">
    <location>
        <begin position="412"/>
        <end position="422"/>
    </location>
</feature>
<protein>
    <submittedName>
        <fullName evidence="2">Uncharacterized protein</fullName>
    </submittedName>
</protein>
<sequence>MDTSEAPIFEAVSTPKRVSNFNHVRQFMDYLHEFEAEKVEEKRRGFGSSGFDFDLGESKNRLYNPYYTKNKKTYEFVKNAVRLQYQQMVLVKKFDRDLSRVLGVCSSTFGDADLYVLGNEAGEFELEIGDWFRGILDRKKTAERLIVDKIEEKMEPAAKHRLTAKGEFVLQLEIDLRYRRRPSDFEEDGVTRKQFAIIEDNIVGKFFIDKLDWFLFGKRVHGEVIFVENSPPSSWKFHKMIEDIPDGVEFKKWLAQKSRDGDIRDQQFVPANIDGNDSDFEDDDDYDRPFVSRKAENRQNSSPNFNLNTNQNYERTSSRNSREDAGISMRSGGEHFEKPPSRSNHRFSPQNPPTSGEYVYNPQKQPGRSNHNISPQNPPTSGEYVHNSQKPTSRSNHNISPQNPPTSGEYVYNSQKARSQAGSRLDSEMTQDDLIELGIVTQQIDDREFIVFSDTRKCAVFYELIPNSTNARLGELFKFRSVRVMNPTGHYNFKVSEVIRVENLADIGNPVNIVENCAQMGVSVDLSKVDEDEARYGVFISQSNDLGRVIYGENISTPTSDCLDAKQFHDLYKNRESSRKMLCFCQFEFRRAINASHYEYQWVLKSCEGTVESYLERQRRLEMRNLGGGGQQTREYLDDDDIAQAKRRNAENLRSVQNSRNTTAVDEMYFKEPMPSSSYSAQPPPQPPQFRQNENYRFDEMPSRNESRSGEGRGGYSRNSRDDEYSRRPLQEPHQNYPEETRILTQNSSNGRGPGSTTSASGTNSADTETLRKLQRELRHLYKINDFFMKSASIRKAVKQEDGDIFDEWEDHMKRVRDLLSTTAQNKS</sequence>
<feature type="compositionally biased region" description="Basic and acidic residues" evidence="1">
    <location>
        <begin position="694"/>
        <end position="711"/>
    </location>
</feature>
<dbReference type="Proteomes" id="UP001152747">
    <property type="component" value="Unassembled WGS sequence"/>
</dbReference>
<dbReference type="AlphaFoldDB" id="A0A9P1IN67"/>
<evidence type="ECO:0000256" key="1">
    <source>
        <dbReference type="SAM" id="MobiDB-lite"/>
    </source>
</evidence>
<reference evidence="2" key="1">
    <citation type="submission" date="2022-11" db="EMBL/GenBank/DDBJ databases">
        <authorList>
            <person name="Kikuchi T."/>
        </authorList>
    </citation>
    <scope>NUCLEOTIDE SEQUENCE</scope>
    <source>
        <strain evidence="2">PS1010</strain>
    </source>
</reference>
<feature type="compositionally biased region" description="Low complexity" evidence="1">
    <location>
        <begin position="755"/>
        <end position="768"/>
    </location>
</feature>
<evidence type="ECO:0000313" key="3">
    <source>
        <dbReference type="Proteomes" id="UP001152747"/>
    </source>
</evidence>
<gene>
    <name evidence="2" type="ORF">CAMP_LOCUS10328</name>
</gene>
<evidence type="ECO:0000313" key="2">
    <source>
        <dbReference type="EMBL" id="CAI5447691.1"/>
    </source>
</evidence>
<accession>A0A9P1IN67</accession>
<name>A0A9P1IN67_9PELO</name>
<feature type="compositionally biased region" description="Basic and acidic residues" evidence="1">
    <location>
        <begin position="316"/>
        <end position="325"/>
    </location>
</feature>
<keyword evidence="3" id="KW-1185">Reference proteome</keyword>
<proteinExistence type="predicted"/>
<feature type="compositionally biased region" description="Polar residues" evidence="1">
    <location>
        <begin position="362"/>
        <end position="375"/>
    </location>
</feature>
<feature type="compositionally biased region" description="Acidic residues" evidence="1">
    <location>
        <begin position="276"/>
        <end position="286"/>
    </location>
</feature>
<feature type="region of interest" description="Disordered" evidence="1">
    <location>
        <begin position="673"/>
        <end position="770"/>
    </location>
</feature>
<dbReference type="EMBL" id="CANHGI010000004">
    <property type="protein sequence ID" value="CAI5447691.1"/>
    <property type="molecule type" value="Genomic_DNA"/>
</dbReference>
<feature type="compositionally biased region" description="Polar residues" evidence="1">
    <location>
        <begin position="386"/>
        <end position="401"/>
    </location>
</feature>
<comment type="caution">
    <text evidence="2">The sequence shown here is derived from an EMBL/GenBank/DDBJ whole genome shotgun (WGS) entry which is preliminary data.</text>
</comment>